<dbReference type="SUPFAM" id="SSF46785">
    <property type="entry name" value="Winged helix' DNA-binding domain"/>
    <property type="match status" value="1"/>
</dbReference>
<feature type="domain" description="HTH gntR-type" evidence="4">
    <location>
        <begin position="9"/>
        <end position="78"/>
    </location>
</feature>
<comment type="caution">
    <text evidence="5">The sequence shown here is derived from an EMBL/GenBank/DDBJ whole genome shotgun (WGS) entry which is preliminary data.</text>
</comment>
<keyword evidence="6" id="KW-1185">Reference proteome</keyword>
<dbReference type="Gene3D" id="1.10.10.10">
    <property type="entry name" value="Winged helix-like DNA-binding domain superfamily/Winged helix DNA-binding domain"/>
    <property type="match status" value="1"/>
</dbReference>
<evidence type="ECO:0000256" key="3">
    <source>
        <dbReference type="ARBA" id="ARBA00023163"/>
    </source>
</evidence>
<sequence>MGKGPVDRRKPYVRIADGLREEIATGRYPVGETLPPAGQIADQYGVSGMTVSNAIAVLKEEGLVMTRQGARGATVIATPGDVGAETGGPQERSEEFNLLFSHLQDIRTQVRRLSKRLDEIDERTKGS</sequence>
<protein>
    <recommendedName>
        <fullName evidence="4">HTH gntR-type domain-containing protein</fullName>
    </recommendedName>
</protein>
<evidence type="ECO:0000313" key="6">
    <source>
        <dbReference type="Proteomes" id="UP001501509"/>
    </source>
</evidence>
<evidence type="ECO:0000256" key="2">
    <source>
        <dbReference type="ARBA" id="ARBA00023125"/>
    </source>
</evidence>
<dbReference type="InterPro" id="IPR050679">
    <property type="entry name" value="Bact_HTH_transcr_reg"/>
</dbReference>
<reference evidence="5 6" key="1">
    <citation type="journal article" date="2019" name="Int. J. Syst. Evol. Microbiol.">
        <title>The Global Catalogue of Microorganisms (GCM) 10K type strain sequencing project: providing services to taxonomists for standard genome sequencing and annotation.</title>
        <authorList>
            <consortium name="The Broad Institute Genomics Platform"/>
            <consortium name="The Broad Institute Genome Sequencing Center for Infectious Disease"/>
            <person name="Wu L."/>
            <person name="Ma J."/>
        </authorList>
    </citation>
    <scope>NUCLEOTIDE SEQUENCE [LARGE SCALE GENOMIC DNA]</scope>
    <source>
        <strain evidence="5 6">JCM 6833</strain>
    </source>
</reference>
<dbReference type="PROSITE" id="PS50949">
    <property type="entry name" value="HTH_GNTR"/>
    <property type="match status" value="1"/>
</dbReference>
<name>A0ABN3Q359_9ACTN</name>
<dbReference type="PANTHER" id="PTHR44846:SF17">
    <property type="entry name" value="GNTR-FAMILY TRANSCRIPTIONAL REGULATOR"/>
    <property type="match status" value="1"/>
</dbReference>
<dbReference type="PANTHER" id="PTHR44846">
    <property type="entry name" value="MANNOSYL-D-GLYCERATE TRANSPORT/METABOLISM SYSTEM REPRESSOR MNGR-RELATED"/>
    <property type="match status" value="1"/>
</dbReference>
<evidence type="ECO:0000256" key="1">
    <source>
        <dbReference type="ARBA" id="ARBA00023015"/>
    </source>
</evidence>
<dbReference type="RefSeq" id="WP_344545487.1">
    <property type="nucleotide sequence ID" value="NZ_BAAATD010000008.1"/>
</dbReference>
<dbReference type="InterPro" id="IPR036388">
    <property type="entry name" value="WH-like_DNA-bd_sf"/>
</dbReference>
<dbReference type="Pfam" id="PF00392">
    <property type="entry name" value="GntR"/>
    <property type="match status" value="1"/>
</dbReference>
<evidence type="ECO:0000259" key="4">
    <source>
        <dbReference type="PROSITE" id="PS50949"/>
    </source>
</evidence>
<accession>A0ABN3Q359</accession>
<dbReference type="Proteomes" id="UP001501509">
    <property type="component" value="Unassembled WGS sequence"/>
</dbReference>
<organism evidence="5 6">
    <name type="scientific">Actinomadura fulvescens</name>
    <dbReference type="NCBI Taxonomy" id="46160"/>
    <lineage>
        <taxon>Bacteria</taxon>
        <taxon>Bacillati</taxon>
        <taxon>Actinomycetota</taxon>
        <taxon>Actinomycetes</taxon>
        <taxon>Streptosporangiales</taxon>
        <taxon>Thermomonosporaceae</taxon>
        <taxon>Actinomadura</taxon>
    </lineage>
</organism>
<dbReference type="CDD" id="cd07377">
    <property type="entry name" value="WHTH_GntR"/>
    <property type="match status" value="1"/>
</dbReference>
<proteinExistence type="predicted"/>
<dbReference type="SMART" id="SM00345">
    <property type="entry name" value="HTH_GNTR"/>
    <property type="match status" value="1"/>
</dbReference>
<keyword evidence="1" id="KW-0805">Transcription regulation</keyword>
<gene>
    <name evidence="5" type="ORF">GCM10010411_56550</name>
</gene>
<dbReference type="InterPro" id="IPR000524">
    <property type="entry name" value="Tscrpt_reg_HTH_GntR"/>
</dbReference>
<dbReference type="InterPro" id="IPR036390">
    <property type="entry name" value="WH_DNA-bd_sf"/>
</dbReference>
<keyword evidence="3" id="KW-0804">Transcription</keyword>
<keyword evidence="2" id="KW-0238">DNA-binding</keyword>
<evidence type="ECO:0000313" key="5">
    <source>
        <dbReference type="EMBL" id="GAA2614318.1"/>
    </source>
</evidence>
<dbReference type="EMBL" id="BAAATD010000008">
    <property type="protein sequence ID" value="GAA2614318.1"/>
    <property type="molecule type" value="Genomic_DNA"/>
</dbReference>